<dbReference type="GO" id="GO:0005829">
    <property type="term" value="C:cytosol"/>
    <property type="evidence" value="ECO:0007669"/>
    <property type="project" value="TreeGrafter"/>
</dbReference>
<dbReference type="InterPro" id="IPR039557">
    <property type="entry name" value="AHAS_ACT"/>
</dbReference>
<name>A0A9D1L710_9FIRM</name>
<evidence type="ECO:0000256" key="7">
    <source>
        <dbReference type="ARBA" id="ARBA00048670"/>
    </source>
</evidence>
<evidence type="ECO:0000256" key="1">
    <source>
        <dbReference type="ARBA" id="ARBA00004974"/>
    </source>
</evidence>
<comment type="pathway">
    <text evidence="1 8">Amino-acid biosynthesis; L-isoleucine biosynthesis; L-isoleucine from 2-oxobutanoate: step 1/4.</text>
</comment>
<sequence length="167" mass="18628">MDKQIKKEVISILVDNQANVLTRVSSLFGRRGFNIDSLTVSATNDPKLSRITVVFTGTEQGLHQIITQTSKLEVVKKIFTLNAGNSIYRELLLLKVKTDKSERSAIKEIVEIYRGKIVDLSKNSMIIELTGASEKLDGFMDMMSCYDIVEVCRTGITGIGRDIPEDL</sequence>
<dbReference type="InterPro" id="IPR054480">
    <property type="entry name" value="AHAS_small-like_ACT"/>
</dbReference>
<dbReference type="PANTHER" id="PTHR30239:SF0">
    <property type="entry name" value="ACETOLACTATE SYNTHASE SMALL SUBUNIT 1, CHLOROPLASTIC"/>
    <property type="match status" value="1"/>
</dbReference>
<evidence type="ECO:0000256" key="2">
    <source>
        <dbReference type="ARBA" id="ARBA00005025"/>
    </source>
</evidence>
<dbReference type="InterPro" id="IPR019455">
    <property type="entry name" value="Acetolactate_synth_ssu_C"/>
</dbReference>
<dbReference type="GO" id="GO:0009099">
    <property type="term" value="P:L-valine biosynthetic process"/>
    <property type="evidence" value="ECO:0007669"/>
    <property type="project" value="UniProtKB-UniRule"/>
</dbReference>
<dbReference type="CDD" id="cd04878">
    <property type="entry name" value="ACT_AHAS"/>
    <property type="match status" value="1"/>
</dbReference>
<evidence type="ECO:0000313" key="11">
    <source>
        <dbReference type="Proteomes" id="UP000824090"/>
    </source>
</evidence>
<dbReference type="FunFam" id="3.30.70.1150:FF:000001">
    <property type="entry name" value="Acetolactate synthase small subunit"/>
    <property type="match status" value="1"/>
</dbReference>
<feature type="domain" description="ACT" evidence="9">
    <location>
        <begin position="9"/>
        <end position="83"/>
    </location>
</feature>
<evidence type="ECO:0000313" key="10">
    <source>
        <dbReference type="EMBL" id="HIU26540.1"/>
    </source>
</evidence>
<reference evidence="10" key="1">
    <citation type="submission" date="2020-10" db="EMBL/GenBank/DDBJ databases">
        <authorList>
            <person name="Gilroy R."/>
        </authorList>
    </citation>
    <scope>NUCLEOTIDE SEQUENCE</scope>
    <source>
        <strain evidence="10">ChiHcec3-6078</strain>
    </source>
</reference>
<dbReference type="Gene3D" id="3.30.70.260">
    <property type="match status" value="1"/>
</dbReference>
<dbReference type="Proteomes" id="UP000824090">
    <property type="component" value="Unassembled WGS sequence"/>
</dbReference>
<evidence type="ECO:0000259" key="9">
    <source>
        <dbReference type="PROSITE" id="PS51671"/>
    </source>
</evidence>
<comment type="function">
    <text evidence="8">Catalyzes the conversion of 2 pyruvate molecules into acetolactate in the first common step of the biosynthetic pathway of the branched-amino acids such as leucine, isoleucine, and valine.</text>
</comment>
<dbReference type="EC" id="2.2.1.6" evidence="8"/>
<accession>A0A9D1L710</accession>
<organism evidence="10 11">
    <name type="scientific">Candidatus Allocopromorpha excrementigallinarum</name>
    <dbReference type="NCBI Taxonomy" id="2840742"/>
    <lineage>
        <taxon>Bacteria</taxon>
        <taxon>Bacillati</taxon>
        <taxon>Bacillota</taxon>
        <taxon>Clostridia</taxon>
        <taxon>Eubacteriales</taxon>
        <taxon>Eubacteriaceae</taxon>
        <taxon>Eubacteriaceae incertae sedis</taxon>
        <taxon>Candidatus Allocopromorpha</taxon>
    </lineage>
</organism>
<comment type="caution">
    <text evidence="10">The sequence shown here is derived from an EMBL/GenBank/DDBJ whole genome shotgun (WGS) entry which is preliminary data.</text>
</comment>
<dbReference type="NCBIfam" id="TIGR00119">
    <property type="entry name" value="acolac_sm"/>
    <property type="match status" value="1"/>
</dbReference>
<dbReference type="InterPro" id="IPR002912">
    <property type="entry name" value="ACT_dom"/>
</dbReference>
<evidence type="ECO:0000256" key="4">
    <source>
        <dbReference type="ARBA" id="ARBA00011744"/>
    </source>
</evidence>
<dbReference type="Pfam" id="PF10369">
    <property type="entry name" value="ALS_ss_C"/>
    <property type="match status" value="1"/>
</dbReference>
<dbReference type="GO" id="GO:1990610">
    <property type="term" value="F:acetolactate synthase regulator activity"/>
    <property type="evidence" value="ECO:0007669"/>
    <property type="project" value="UniProtKB-UniRule"/>
</dbReference>
<dbReference type="InterPro" id="IPR045865">
    <property type="entry name" value="ACT-like_dom_sf"/>
</dbReference>
<dbReference type="InterPro" id="IPR027271">
    <property type="entry name" value="Acetolactate_synth/TF_NikR_C"/>
</dbReference>
<dbReference type="NCBIfam" id="NF008864">
    <property type="entry name" value="PRK11895.1"/>
    <property type="match status" value="1"/>
</dbReference>
<comment type="subunit">
    <text evidence="4 8">Dimer of large and small chains.</text>
</comment>
<dbReference type="InterPro" id="IPR004789">
    <property type="entry name" value="Acetalactate_synth_ssu"/>
</dbReference>
<dbReference type="Pfam" id="PF22629">
    <property type="entry name" value="ACT_AHAS_ss"/>
    <property type="match status" value="1"/>
</dbReference>
<comment type="similarity">
    <text evidence="3 8">Belongs to the acetolactate synthase small subunit family.</text>
</comment>
<comment type="catalytic activity">
    <reaction evidence="7 8">
        <text>2 pyruvate + H(+) = (2S)-2-acetolactate + CO2</text>
        <dbReference type="Rhea" id="RHEA:25249"/>
        <dbReference type="ChEBI" id="CHEBI:15361"/>
        <dbReference type="ChEBI" id="CHEBI:15378"/>
        <dbReference type="ChEBI" id="CHEBI:16526"/>
        <dbReference type="ChEBI" id="CHEBI:58476"/>
        <dbReference type="EC" id="2.2.1.6"/>
    </reaction>
</comment>
<protein>
    <recommendedName>
        <fullName evidence="8">Acetolactate synthase small subunit</fullName>
        <shortName evidence="8">AHAS</shortName>
        <shortName evidence="8">ALS</shortName>
        <ecNumber evidence="8">2.2.1.6</ecNumber>
    </recommendedName>
    <alternativeName>
        <fullName evidence="8">Acetohydroxy-acid synthase small subunit</fullName>
    </alternativeName>
</protein>
<evidence type="ECO:0000256" key="5">
    <source>
        <dbReference type="ARBA" id="ARBA00022605"/>
    </source>
</evidence>
<evidence type="ECO:0000256" key="6">
    <source>
        <dbReference type="ARBA" id="ARBA00023304"/>
    </source>
</evidence>
<evidence type="ECO:0000256" key="8">
    <source>
        <dbReference type="RuleBase" id="RU368092"/>
    </source>
</evidence>
<dbReference type="AlphaFoldDB" id="A0A9D1L710"/>
<dbReference type="PANTHER" id="PTHR30239">
    <property type="entry name" value="ACETOLACTATE SYNTHASE SMALL SUBUNIT"/>
    <property type="match status" value="1"/>
</dbReference>
<dbReference type="SUPFAM" id="SSF55021">
    <property type="entry name" value="ACT-like"/>
    <property type="match status" value="2"/>
</dbReference>
<dbReference type="GO" id="GO:0003984">
    <property type="term" value="F:acetolactate synthase activity"/>
    <property type="evidence" value="ECO:0007669"/>
    <property type="project" value="UniProtKB-UniRule"/>
</dbReference>
<dbReference type="Gene3D" id="3.30.70.1150">
    <property type="entry name" value="ACT-like. Chain A, domain 2"/>
    <property type="match status" value="1"/>
</dbReference>
<dbReference type="EMBL" id="DVMP01000156">
    <property type="protein sequence ID" value="HIU26540.1"/>
    <property type="molecule type" value="Genomic_DNA"/>
</dbReference>
<reference evidence="10" key="2">
    <citation type="journal article" date="2021" name="PeerJ">
        <title>Extensive microbial diversity within the chicken gut microbiome revealed by metagenomics and culture.</title>
        <authorList>
            <person name="Gilroy R."/>
            <person name="Ravi A."/>
            <person name="Getino M."/>
            <person name="Pursley I."/>
            <person name="Horton D.L."/>
            <person name="Alikhan N.F."/>
            <person name="Baker D."/>
            <person name="Gharbi K."/>
            <person name="Hall N."/>
            <person name="Watson M."/>
            <person name="Adriaenssens E.M."/>
            <person name="Foster-Nyarko E."/>
            <person name="Jarju S."/>
            <person name="Secka A."/>
            <person name="Antonio M."/>
            <person name="Oren A."/>
            <person name="Chaudhuri R.R."/>
            <person name="La Ragione R."/>
            <person name="Hildebrand F."/>
            <person name="Pallen M.J."/>
        </authorList>
    </citation>
    <scope>NUCLEOTIDE SEQUENCE</scope>
    <source>
        <strain evidence="10">ChiHcec3-6078</strain>
    </source>
</reference>
<gene>
    <name evidence="10" type="primary">ilvN</name>
    <name evidence="10" type="ORF">IAC50_08630</name>
</gene>
<comment type="pathway">
    <text evidence="2 8">Amino-acid biosynthesis; L-valine biosynthesis; L-valine from pyruvate: step 1/4.</text>
</comment>
<keyword evidence="5 8" id="KW-0028">Amino-acid biosynthesis</keyword>
<evidence type="ECO:0000256" key="3">
    <source>
        <dbReference type="ARBA" id="ARBA00006341"/>
    </source>
</evidence>
<keyword evidence="8 10" id="KW-0808">Transferase</keyword>
<dbReference type="GO" id="GO:0009097">
    <property type="term" value="P:isoleucine biosynthetic process"/>
    <property type="evidence" value="ECO:0007669"/>
    <property type="project" value="UniProtKB-UniRule"/>
</dbReference>
<dbReference type="PROSITE" id="PS51671">
    <property type="entry name" value="ACT"/>
    <property type="match status" value="1"/>
</dbReference>
<proteinExistence type="inferred from homology"/>
<keyword evidence="6 8" id="KW-0100">Branched-chain amino acid biosynthesis</keyword>